<dbReference type="SUPFAM" id="SSF48239">
    <property type="entry name" value="Terpenoid cyclases/Protein prenyltransferases"/>
    <property type="match status" value="1"/>
</dbReference>
<feature type="domain" description="Terpene synthase N-terminal" evidence="6">
    <location>
        <begin position="94"/>
        <end position="256"/>
    </location>
</feature>
<comment type="cofactor">
    <cofactor evidence="1">
        <name>Mg(2+)</name>
        <dbReference type="ChEBI" id="CHEBI:18420"/>
    </cofactor>
</comment>
<comment type="similarity">
    <text evidence="5">Belongs to the terpene synthase family. Tpsa subfamily.</text>
</comment>
<proteinExistence type="evidence at transcript level"/>
<evidence type="ECO:0000256" key="3">
    <source>
        <dbReference type="ARBA" id="ARBA00022842"/>
    </source>
</evidence>
<dbReference type="GO" id="GO:0010333">
    <property type="term" value="F:terpene synthase activity"/>
    <property type="evidence" value="ECO:0007669"/>
    <property type="project" value="InterPro"/>
</dbReference>
<dbReference type="InterPro" id="IPR034741">
    <property type="entry name" value="Terpene_cyclase-like_1_C"/>
</dbReference>
<name>A0A8F3C5B9_9ROSI</name>
<dbReference type="FunFam" id="1.10.600.10:FF:000007">
    <property type="entry name" value="Isoprene synthase, chloroplastic"/>
    <property type="match status" value="1"/>
</dbReference>
<feature type="domain" description="Terpene synthase metal-binding" evidence="7">
    <location>
        <begin position="314"/>
        <end position="553"/>
    </location>
</feature>
<dbReference type="InterPro" id="IPR005630">
    <property type="entry name" value="Terpene_synthase_metal-bd"/>
</dbReference>
<dbReference type="InterPro" id="IPR008949">
    <property type="entry name" value="Isoprenoid_synthase_dom_sf"/>
</dbReference>
<protein>
    <submittedName>
        <fullName evidence="8">Putative terpene synthase 6</fullName>
    </submittedName>
</protein>
<evidence type="ECO:0000259" key="6">
    <source>
        <dbReference type="Pfam" id="PF01397"/>
    </source>
</evidence>
<dbReference type="Pfam" id="PF01397">
    <property type="entry name" value="Terpene_synth"/>
    <property type="match status" value="1"/>
</dbReference>
<dbReference type="SUPFAM" id="SSF48576">
    <property type="entry name" value="Terpenoid synthases"/>
    <property type="match status" value="1"/>
</dbReference>
<dbReference type="PANTHER" id="PTHR31225:SF93">
    <property type="entry name" value="ALPHA-HUMULENE_(-)-(E)-BETA-CARYOPHYLLENE SYNTHASE"/>
    <property type="match status" value="1"/>
</dbReference>
<dbReference type="PANTHER" id="PTHR31225">
    <property type="entry name" value="OS04G0344100 PROTEIN-RELATED"/>
    <property type="match status" value="1"/>
</dbReference>
<dbReference type="SFLD" id="SFLDS00005">
    <property type="entry name" value="Isoprenoid_Synthase_Type_I"/>
    <property type="match status" value="1"/>
</dbReference>
<dbReference type="EMBL" id="MZ292690">
    <property type="protein sequence ID" value="QWY12659.1"/>
    <property type="molecule type" value="mRNA"/>
</dbReference>
<dbReference type="Gene3D" id="1.50.10.130">
    <property type="entry name" value="Terpene synthase, N-terminal domain"/>
    <property type="match status" value="1"/>
</dbReference>
<keyword evidence="3" id="KW-0460">Magnesium</keyword>
<dbReference type="Gene3D" id="1.10.600.10">
    <property type="entry name" value="Farnesyl Diphosphate Synthase"/>
    <property type="match status" value="1"/>
</dbReference>
<dbReference type="InterPro" id="IPR008930">
    <property type="entry name" value="Terpenoid_cyclase/PrenylTrfase"/>
</dbReference>
<dbReference type="AlphaFoldDB" id="A0A8F3C5B9"/>
<dbReference type="InterPro" id="IPR036965">
    <property type="entry name" value="Terpene_synth_N_sf"/>
</dbReference>
<organism evidence="8">
    <name type="scientific">Pistacia terebinthus subsp. palaestina</name>
    <dbReference type="NCBI Taxonomy" id="434239"/>
    <lineage>
        <taxon>Eukaryota</taxon>
        <taxon>Viridiplantae</taxon>
        <taxon>Streptophyta</taxon>
        <taxon>Embryophyta</taxon>
        <taxon>Tracheophyta</taxon>
        <taxon>Spermatophyta</taxon>
        <taxon>Magnoliopsida</taxon>
        <taxon>eudicotyledons</taxon>
        <taxon>Gunneridae</taxon>
        <taxon>Pentapetalae</taxon>
        <taxon>rosids</taxon>
        <taxon>malvids</taxon>
        <taxon>Sapindales</taxon>
        <taxon>Anacardiaceae</taxon>
        <taxon>Pistacia</taxon>
    </lineage>
</organism>
<dbReference type="FunFam" id="1.50.10.130:FF:000001">
    <property type="entry name" value="Isoprene synthase, chloroplastic"/>
    <property type="match status" value="1"/>
</dbReference>
<reference evidence="8" key="1">
    <citation type="journal article" date="2021" name="J. Exp. Bot.">
        <title>Transcriptional upregulation of host-specific terpene metabolism in aphid-induced galls of Pistacia palaestina.</title>
        <authorList>
            <person name="Davidovich-Rikanati R."/>
            <person name="Bar E."/>
            <person name="Hivert G."/>
            <person name="Huang X.Q."/>
            <person name="Hoppen-Tonial C."/>
            <person name="Khankin V."/>
            <person name="Rand K."/>
            <person name="Abofreih A."/>
            <person name="Muhlemann J.K."/>
            <person name="Marchese J.A."/>
            <person name="Shotland Y."/>
            <person name="Dudareva N."/>
            <person name="Inbar M."/>
            <person name="Lewinsohn E."/>
        </authorList>
    </citation>
    <scope>NUCLEOTIDE SEQUENCE</scope>
</reference>
<dbReference type="InterPro" id="IPR044814">
    <property type="entry name" value="Terpene_cyclase_plant_C1"/>
</dbReference>
<dbReference type="GO" id="GO:0016102">
    <property type="term" value="P:diterpenoid biosynthetic process"/>
    <property type="evidence" value="ECO:0007669"/>
    <property type="project" value="InterPro"/>
</dbReference>
<evidence type="ECO:0000256" key="4">
    <source>
        <dbReference type="ARBA" id="ARBA00023239"/>
    </source>
</evidence>
<dbReference type="Pfam" id="PF03936">
    <property type="entry name" value="Terpene_synth_C"/>
    <property type="match status" value="1"/>
</dbReference>
<dbReference type="InterPro" id="IPR001906">
    <property type="entry name" value="Terpene_synth_N"/>
</dbReference>
<evidence type="ECO:0000256" key="2">
    <source>
        <dbReference type="ARBA" id="ARBA00022723"/>
    </source>
</evidence>
<dbReference type="CDD" id="cd00684">
    <property type="entry name" value="Terpene_cyclase_plant_C1"/>
    <property type="match status" value="1"/>
</dbReference>
<accession>A0A8F3C5B9</accession>
<dbReference type="SFLD" id="SFLDG01019">
    <property type="entry name" value="Terpene_Cyclase_Like_1_C_Termi"/>
    <property type="match status" value="1"/>
</dbReference>
<dbReference type="GO" id="GO:0000287">
    <property type="term" value="F:magnesium ion binding"/>
    <property type="evidence" value="ECO:0007669"/>
    <property type="project" value="InterPro"/>
</dbReference>
<dbReference type="InterPro" id="IPR050148">
    <property type="entry name" value="Terpene_synthase-like"/>
</dbReference>
<evidence type="ECO:0000256" key="1">
    <source>
        <dbReference type="ARBA" id="ARBA00001946"/>
    </source>
</evidence>
<evidence type="ECO:0000256" key="5">
    <source>
        <dbReference type="ARBA" id="ARBA00038405"/>
    </source>
</evidence>
<evidence type="ECO:0000259" key="7">
    <source>
        <dbReference type="Pfam" id="PF03936"/>
    </source>
</evidence>
<sequence>MNSSMALLNPVSALNSLKCFPLSSADPPSKIFVHDFFASPSNIIKHSANSLPASRRLQPCLASRSNQESYRPLANFSPTIWKDPNIFTSEILHSEIESNDKLAEELKQQVKEMLMSSTSDPAAKVCLIDSMCRLGLSYHFETEIEEQLNQIFEAQPNLADDNDYDLYTIALLFRVFRQYGFKISCSVFNKLKNSDGMFKESLTNDVRGMLSLYEAIHLRLHGEEILEEALDFTTSHLKSSAEKSSLHFAKHIMNALDLPLHQGIPRLEARQYISFYEEDHEFRNETLLMFAKLDFNRVQLLHKQEMKYLTRWWKDCDLASKYPYSRDRIVEIYFWSIADYFEPCFSMARIIHTKIIMILTVIDDTYDAYGTVEELQSFTDALERWDSSALVDLPEYMQALYSAILNLYDELDEEMSKEGRSYSVSFTKDKLKELARAYLLEAQWFHEGFVPSFEERMENALVTGTCFYGIAALFVGMGEIAGINEFEWLQNFPEIVRAAYTIGRLRGDMVSHKFEQERGHVVSTMECYMKQYGASREEAIKDFNTMISNAWKDINEECMKPTVVSMQILRRVVNIARLVNVFYKNKDGISFPECLKDYITKLFIEPIPV</sequence>
<evidence type="ECO:0000313" key="8">
    <source>
        <dbReference type="EMBL" id="QWY12659.1"/>
    </source>
</evidence>
<keyword evidence="2" id="KW-0479">Metal-binding</keyword>
<keyword evidence="4" id="KW-0456">Lyase</keyword>